<evidence type="ECO:0000313" key="2">
    <source>
        <dbReference type="EMBL" id="RVW18223.1"/>
    </source>
</evidence>
<keyword evidence="1" id="KW-0812">Transmembrane</keyword>
<sequence length="89" mass="10295">MSAEYKVTKGIYTRKYQAKNIWEVGGACVEKQRIQRNFTRFLNPPFEIFARKWTSESASKVRKKTAAVFFTLFSSSPLLVLVFPLEIQA</sequence>
<feature type="transmembrane region" description="Helical" evidence="1">
    <location>
        <begin position="66"/>
        <end position="85"/>
    </location>
</feature>
<evidence type="ECO:0000313" key="3">
    <source>
        <dbReference type="Proteomes" id="UP000288805"/>
    </source>
</evidence>
<comment type="caution">
    <text evidence="2">The sequence shown here is derived from an EMBL/GenBank/DDBJ whole genome shotgun (WGS) entry which is preliminary data.</text>
</comment>
<reference evidence="2 3" key="1">
    <citation type="journal article" date="2018" name="PLoS Genet.">
        <title>Population sequencing reveals clonal diversity and ancestral inbreeding in the grapevine cultivar Chardonnay.</title>
        <authorList>
            <person name="Roach M.J."/>
            <person name="Johnson D.L."/>
            <person name="Bohlmann J."/>
            <person name="van Vuuren H.J."/>
            <person name="Jones S.J."/>
            <person name="Pretorius I.S."/>
            <person name="Schmidt S.A."/>
            <person name="Borneman A.R."/>
        </authorList>
    </citation>
    <scope>NUCLEOTIDE SEQUENCE [LARGE SCALE GENOMIC DNA]</scope>
    <source>
        <strain evidence="3">cv. Chardonnay</strain>
        <tissue evidence="2">Leaf</tissue>
    </source>
</reference>
<dbReference type="Proteomes" id="UP000288805">
    <property type="component" value="Unassembled WGS sequence"/>
</dbReference>
<dbReference type="EMBL" id="QGNW01002543">
    <property type="protein sequence ID" value="RVW18223.1"/>
    <property type="molecule type" value="Genomic_DNA"/>
</dbReference>
<protein>
    <submittedName>
        <fullName evidence="2">Uncharacterized protein</fullName>
    </submittedName>
</protein>
<keyword evidence="1" id="KW-1133">Transmembrane helix</keyword>
<dbReference type="AlphaFoldDB" id="A0A438C4P3"/>
<proteinExistence type="predicted"/>
<accession>A0A438C4P3</accession>
<organism evidence="2 3">
    <name type="scientific">Vitis vinifera</name>
    <name type="common">Grape</name>
    <dbReference type="NCBI Taxonomy" id="29760"/>
    <lineage>
        <taxon>Eukaryota</taxon>
        <taxon>Viridiplantae</taxon>
        <taxon>Streptophyta</taxon>
        <taxon>Embryophyta</taxon>
        <taxon>Tracheophyta</taxon>
        <taxon>Spermatophyta</taxon>
        <taxon>Magnoliopsida</taxon>
        <taxon>eudicotyledons</taxon>
        <taxon>Gunneridae</taxon>
        <taxon>Pentapetalae</taxon>
        <taxon>rosids</taxon>
        <taxon>Vitales</taxon>
        <taxon>Vitaceae</taxon>
        <taxon>Viteae</taxon>
        <taxon>Vitis</taxon>
    </lineage>
</organism>
<name>A0A438C4P3_VITVI</name>
<keyword evidence="1" id="KW-0472">Membrane</keyword>
<evidence type="ECO:0000256" key="1">
    <source>
        <dbReference type="SAM" id="Phobius"/>
    </source>
</evidence>
<gene>
    <name evidence="2" type="ORF">CK203_111988</name>
</gene>